<feature type="compositionally biased region" description="Polar residues" evidence="1">
    <location>
        <begin position="184"/>
        <end position="193"/>
    </location>
</feature>
<protein>
    <submittedName>
        <fullName evidence="2">Uncharacterized protein</fullName>
    </submittedName>
</protein>
<feature type="compositionally biased region" description="Polar residues" evidence="1">
    <location>
        <begin position="152"/>
        <end position="171"/>
    </location>
</feature>
<organism evidence="2 3">
    <name type="scientific">Mytilus coruscus</name>
    <name type="common">Sea mussel</name>
    <dbReference type="NCBI Taxonomy" id="42192"/>
    <lineage>
        <taxon>Eukaryota</taxon>
        <taxon>Metazoa</taxon>
        <taxon>Spiralia</taxon>
        <taxon>Lophotrochozoa</taxon>
        <taxon>Mollusca</taxon>
        <taxon>Bivalvia</taxon>
        <taxon>Autobranchia</taxon>
        <taxon>Pteriomorphia</taxon>
        <taxon>Mytilida</taxon>
        <taxon>Mytiloidea</taxon>
        <taxon>Mytilidae</taxon>
        <taxon>Mytilinae</taxon>
        <taxon>Mytilus</taxon>
    </lineage>
</organism>
<evidence type="ECO:0000313" key="2">
    <source>
        <dbReference type="EMBL" id="CAC5385957.1"/>
    </source>
</evidence>
<evidence type="ECO:0000313" key="3">
    <source>
        <dbReference type="Proteomes" id="UP000507470"/>
    </source>
</evidence>
<gene>
    <name evidence="2" type="ORF">MCOR_21454</name>
</gene>
<feature type="region of interest" description="Disordered" evidence="1">
    <location>
        <begin position="57"/>
        <end position="81"/>
    </location>
</feature>
<name>A0A6J8BUI4_MYTCO</name>
<accession>A0A6J8BUI4</accession>
<dbReference type="Proteomes" id="UP000507470">
    <property type="component" value="Unassembled WGS sequence"/>
</dbReference>
<evidence type="ECO:0000256" key="1">
    <source>
        <dbReference type="SAM" id="MobiDB-lite"/>
    </source>
</evidence>
<reference evidence="2 3" key="1">
    <citation type="submission" date="2020-06" db="EMBL/GenBank/DDBJ databases">
        <authorList>
            <person name="Li R."/>
            <person name="Bekaert M."/>
        </authorList>
    </citation>
    <scope>NUCLEOTIDE SEQUENCE [LARGE SCALE GENOMIC DNA]</scope>
    <source>
        <strain evidence="3">wild</strain>
    </source>
</reference>
<dbReference type="OrthoDB" id="10046272at2759"/>
<feature type="compositionally biased region" description="Low complexity" evidence="1">
    <location>
        <begin position="121"/>
        <end position="144"/>
    </location>
</feature>
<dbReference type="AlphaFoldDB" id="A0A6J8BUI4"/>
<dbReference type="EMBL" id="CACVKT020003820">
    <property type="protein sequence ID" value="CAC5385957.1"/>
    <property type="molecule type" value="Genomic_DNA"/>
</dbReference>
<keyword evidence="3" id="KW-1185">Reference proteome</keyword>
<sequence>MWCRGAKKKFTYTRKEMGKTGGGPPPTHLSIAEENIVNEIKDSASFSGVGGIETNITCNGASPDTNESQSPCKATPRPTTEESVLIRALDRHHSNLQNNQQTCSVADDAEGTDRNGACPGQSSSASSQSQTKRSPSSCRISISSLNILGASPDTNESQSPCKATPRPTTEESVLIRALDRHHSNLQNNQQTCSVADDAEGTDRNGACPGQSSSASSQSQTKRSPSSCR</sequence>
<feature type="region of interest" description="Disordered" evidence="1">
    <location>
        <begin position="107"/>
        <end position="228"/>
    </location>
</feature>
<feature type="compositionally biased region" description="Low complexity" evidence="1">
    <location>
        <begin position="210"/>
        <end position="228"/>
    </location>
</feature>
<proteinExistence type="predicted"/>